<dbReference type="NCBIfam" id="TIGR01180">
    <property type="entry name" value="aman2_put"/>
    <property type="match status" value="1"/>
</dbReference>
<proteinExistence type="predicted"/>
<evidence type="ECO:0000256" key="3">
    <source>
        <dbReference type="ARBA" id="ARBA00022837"/>
    </source>
</evidence>
<dbReference type="GO" id="GO:0030246">
    <property type="term" value="F:carbohydrate binding"/>
    <property type="evidence" value="ECO:0007669"/>
    <property type="project" value="InterPro"/>
</dbReference>
<feature type="domain" description="Glycosyl hydrolase family 92 N-terminal" evidence="5">
    <location>
        <begin position="52"/>
        <end position="279"/>
    </location>
</feature>
<dbReference type="Gene3D" id="1.20.1050.60">
    <property type="entry name" value="alpha-1,2-mannosidase"/>
    <property type="match status" value="1"/>
</dbReference>
<dbReference type="PATRIC" id="fig|1229276.3.peg.3647"/>
<feature type="domain" description="Glycosyl hydrolase family 92" evidence="4">
    <location>
        <begin position="285"/>
        <end position="760"/>
    </location>
</feature>
<dbReference type="Pfam" id="PF07971">
    <property type="entry name" value="Glyco_hydro_92"/>
    <property type="match status" value="1"/>
</dbReference>
<evidence type="ECO:0000259" key="4">
    <source>
        <dbReference type="Pfam" id="PF07971"/>
    </source>
</evidence>
<comment type="cofactor">
    <cofactor evidence="1">
        <name>Ca(2+)</name>
        <dbReference type="ChEBI" id="CHEBI:29108"/>
    </cofactor>
</comment>
<reference evidence="6 7" key="2">
    <citation type="journal article" date="2015" name="PLoS ONE">
        <title>Whole-Genome Optical Mapping and Finished Genome Sequence of Sphingobacterium deserti sp. nov., a New Species Isolated from the Western Desert of China.</title>
        <authorList>
            <person name="Teng C."/>
            <person name="Zhou Z."/>
            <person name="Molnar I."/>
            <person name="Li X."/>
            <person name="Tang R."/>
            <person name="Chen M."/>
            <person name="Wang L."/>
            <person name="Su S."/>
            <person name="Zhang W."/>
            <person name="Lin M."/>
        </authorList>
    </citation>
    <scope>NUCLEOTIDE SEQUENCE [LARGE SCALE GENOMIC DNA]</scope>
    <source>
        <strain evidence="7">ACCC05744</strain>
    </source>
</reference>
<evidence type="ECO:0000313" key="7">
    <source>
        <dbReference type="Proteomes" id="UP000031802"/>
    </source>
</evidence>
<dbReference type="FunFam" id="1.20.1610.10:FF:000001">
    <property type="entry name" value="Putative alpha-1,2-mannosidase"/>
    <property type="match status" value="1"/>
</dbReference>
<dbReference type="InterPro" id="IPR041371">
    <property type="entry name" value="GH92_N"/>
</dbReference>
<evidence type="ECO:0000256" key="2">
    <source>
        <dbReference type="ARBA" id="ARBA00011245"/>
    </source>
</evidence>
<organism evidence="6 7">
    <name type="scientific">Sphingobacterium deserti</name>
    <dbReference type="NCBI Taxonomy" id="1229276"/>
    <lineage>
        <taxon>Bacteria</taxon>
        <taxon>Pseudomonadati</taxon>
        <taxon>Bacteroidota</taxon>
        <taxon>Sphingobacteriia</taxon>
        <taxon>Sphingobacteriales</taxon>
        <taxon>Sphingobacteriaceae</taxon>
        <taxon>Sphingobacterium</taxon>
    </lineage>
</organism>
<keyword evidence="3" id="KW-0106">Calcium</keyword>
<dbReference type="GO" id="GO:0005975">
    <property type="term" value="P:carbohydrate metabolic process"/>
    <property type="evidence" value="ECO:0007669"/>
    <property type="project" value="InterPro"/>
</dbReference>
<evidence type="ECO:0000256" key="1">
    <source>
        <dbReference type="ARBA" id="ARBA00001913"/>
    </source>
</evidence>
<dbReference type="GO" id="GO:0006516">
    <property type="term" value="P:glycoprotein catabolic process"/>
    <property type="evidence" value="ECO:0007669"/>
    <property type="project" value="TreeGrafter"/>
</dbReference>
<name>A0A0B8T216_9SPHI</name>
<dbReference type="InterPro" id="IPR008928">
    <property type="entry name" value="6-hairpin_glycosidase_sf"/>
</dbReference>
<dbReference type="InterPro" id="IPR012939">
    <property type="entry name" value="Glyco_hydro_92"/>
</dbReference>
<dbReference type="AlphaFoldDB" id="A0A0B8T216"/>
<evidence type="ECO:0000259" key="5">
    <source>
        <dbReference type="Pfam" id="PF17678"/>
    </source>
</evidence>
<comment type="subunit">
    <text evidence="2">Monomer.</text>
</comment>
<dbReference type="PANTHER" id="PTHR12143:SF43">
    <property type="entry name" value="PUTATIVE-RELATED"/>
    <property type="match status" value="1"/>
</dbReference>
<dbReference type="PANTHER" id="PTHR12143">
    <property type="entry name" value="PEPTIDE N-GLYCANASE PNGASE -RELATED"/>
    <property type="match status" value="1"/>
</dbReference>
<dbReference type="eggNOG" id="COG3537">
    <property type="taxonomic scope" value="Bacteria"/>
</dbReference>
<keyword evidence="7" id="KW-1185">Reference proteome</keyword>
<accession>A0A0B8T216</accession>
<dbReference type="Gene3D" id="1.20.1610.10">
    <property type="entry name" value="alpha-1,2-mannosidases domains"/>
    <property type="match status" value="1"/>
</dbReference>
<evidence type="ECO:0000313" key="6">
    <source>
        <dbReference type="EMBL" id="KGE12793.1"/>
    </source>
</evidence>
<dbReference type="GO" id="GO:0005829">
    <property type="term" value="C:cytosol"/>
    <property type="evidence" value="ECO:0007669"/>
    <property type="project" value="TreeGrafter"/>
</dbReference>
<dbReference type="Gene3D" id="3.30.2080.10">
    <property type="entry name" value="GH92 mannosidase domain"/>
    <property type="match status" value="1"/>
</dbReference>
<dbReference type="RefSeq" id="WP_241462463.1">
    <property type="nucleotide sequence ID" value="NZ_JJMU01000065.1"/>
</dbReference>
<sequence>MTSNTTRNLLMALLGLSMLQHSEIVAQRKQADDPNRNSLSAAEQPVMTPVDYVNPLMGTDSKVSLSNGNTYPAVGLPWGMNMWTPQTGKNGNGWQYTYGSDKIRGIKQTHQPSPWMNDYGQFSLMPVSGHAEFDQDKRASWFSHKSEIAKPYYYSVYLADHHVMAEVTPTERASMFRFTFTGSDSSFVVLDAFDRGSEIEVIPEKNMVVGYSSRYSRGKLPNFKNHFVIVFDKPIDNFQILEEGKKINGKKVSGKHAGAIIGFAKTKGEQVVQAKVASSFINTEQAQLNLQELKDDSFETIKQHGRQKWNDVLGKIEIEGATDEQYRTFYSTLYRTVFFPNKLYEINKQGEVVHYSPYTGEVLPGYMFAGTGFWDTFRALYPLLNMLYPSINKEMQEGLLNCYKEGGFLPEWSSPGFADIMVGNNSASVVAEAYLKGLRGYDIETLYEALQHGANHEGPMTAVGRKGVAYYNELGYVPYDVGINENAARTLEYAYDDFAIYRLAKALKRPKNEIKLYADRSQNYKKLFDPETKLMRGKNKDGKFQSPFNPLKWGDAFTEGNSWHYSWSVFHDVQGLIDLMGGNKIFVHMLDSVFNQVPAFDDSYYGGVIHEIREMQIANMGQYAHGNQPIQHMIYLYNYAGEPWKAQYWTREVLNRMYKPMPDGYCGDEDNGQTSAWYVFSALGFYPVCPAMDQYVVGAPLFKKATIHLENGKTFTIESPSNSQDNRYINAAKLNDNVFDKNWIGHETILKGGKLSFDMHNQPNKTRGAATESVPYSFTLDKNKY</sequence>
<dbReference type="Pfam" id="PF17678">
    <property type="entry name" value="Glyco_hydro_92N"/>
    <property type="match status" value="1"/>
</dbReference>
<dbReference type="Gene3D" id="2.70.98.10">
    <property type="match status" value="1"/>
</dbReference>
<reference evidence="7" key="1">
    <citation type="submission" date="2014-04" db="EMBL/GenBank/DDBJ databases">
        <title>Whole-Genome optical mapping and complete genome sequence of Sphingobacterium deserti sp. nov., a new spaces isolated from desert in the west of China.</title>
        <authorList>
            <person name="Teng C."/>
            <person name="Zhou Z."/>
            <person name="Li X."/>
            <person name="Chen M."/>
            <person name="Lin M."/>
            <person name="Wang L."/>
            <person name="Su S."/>
            <person name="Zhang C."/>
            <person name="Zhang W."/>
        </authorList>
    </citation>
    <scope>NUCLEOTIDE SEQUENCE [LARGE SCALE GENOMIC DNA]</scope>
    <source>
        <strain evidence="7">ACCC05744</strain>
    </source>
</reference>
<dbReference type="InterPro" id="IPR014718">
    <property type="entry name" value="GH-type_carb-bd"/>
</dbReference>
<dbReference type="EMBL" id="JJMU01000065">
    <property type="protein sequence ID" value="KGE12793.1"/>
    <property type="molecule type" value="Genomic_DNA"/>
</dbReference>
<protein>
    <submittedName>
        <fullName evidence="6">Alpha-1,2-mannosidase</fullName>
    </submittedName>
</protein>
<dbReference type="GO" id="GO:0000224">
    <property type="term" value="F:peptide-N4-(N-acetyl-beta-glucosaminyl)asparagine amidase activity"/>
    <property type="evidence" value="ECO:0007669"/>
    <property type="project" value="TreeGrafter"/>
</dbReference>
<dbReference type="STRING" id="1229276.DI53_3532"/>
<dbReference type="Proteomes" id="UP000031802">
    <property type="component" value="Unassembled WGS sequence"/>
</dbReference>
<dbReference type="InterPro" id="IPR005887">
    <property type="entry name" value="GH92_a_mannosidase_put"/>
</dbReference>
<dbReference type="FunFam" id="1.20.1050.60:FF:000001">
    <property type="entry name" value="Putative alpha-1,2-mannosidase"/>
    <property type="match status" value="1"/>
</dbReference>
<dbReference type="FunFam" id="3.30.2080.10:FF:000001">
    <property type="entry name" value="Alpha-1,2-mannosidase subfamily"/>
    <property type="match status" value="1"/>
</dbReference>
<comment type="caution">
    <text evidence="6">The sequence shown here is derived from an EMBL/GenBank/DDBJ whole genome shotgun (WGS) entry which is preliminary data.</text>
</comment>
<dbReference type="InterPro" id="IPR050883">
    <property type="entry name" value="PNGase"/>
</dbReference>
<gene>
    <name evidence="6" type="ORF">DI53_3532</name>
</gene>
<dbReference type="SUPFAM" id="SSF48208">
    <property type="entry name" value="Six-hairpin glycosidases"/>
    <property type="match status" value="1"/>
</dbReference>